<comment type="caution">
    <text evidence="1">The sequence shown here is derived from an EMBL/GenBank/DDBJ whole genome shotgun (WGS) entry which is preliminary data.</text>
</comment>
<protein>
    <submittedName>
        <fullName evidence="1">Uncharacterized protein</fullName>
    </submittedName>
</protein>
<sequence length="161" mass="17964">MVLVPLLKSLEAMLNEPSVIKEVEQPHANTIDNGRIYDYCDSEACKLHPLFSRDPSALQIILYFDEVECVNPLGSKTKKHKIELENDNGYEFTISGRKRTFRGSIAFVSGDNLGLQELGGFKVGPGANCKCRECMGLADEIKRMVSRIKGLKDSVFGKHGW</sequence>
<proteinExistence type="predicted"/>
<keyword evidence="2" id="KW-1185">Reference proteome</keyword>
<evidence type="ECO:0000313" key="1">
    <source>
        <dbReference type="EMBL" id="CAB4037357.1"/>
    </source>
</evidence>
<dbReference type="AlphaFoldDB" id="A0A6S7JZM2"/>
<dbReference type="Proteomes" id="UP001152795">
    <property type="component" value="Unassembled WGS sequence"/>
</dbReference>
<feature type="non-terminal residue" evidence="1">
    <location>
        <position position="1"/>
    </location>
</feature>
<accession>A0A6S7JZM2</accession>
<evidence type="ECO:0000313" key="2">
    <source>
        <dbReference type="Proteomes" id="UP001152795"/>
    </source>
</evidence>
<name>A0A6S7JZM2_PARCT</name>
<gene>
    <name evidence="1" type="ORF">PACLA_8A079300</name>
</gene>
<organism evidence="1 2">
    <name type="scientific">Paramuricea clavata</name>
    <name type="common">Red gorgonian</name>
    <name type="synonym">Violescent sea-whip</name>
    <dbReference type="NCBI Taxonomy" id="317549"/>
    <lineage>
        <taxon>Eukaryota</taxon>
        <taxon>Metazoa</taxon>
        <taxon>Cnidaria</taxon>
        <taxon>Anthozoa</taxon>
        <taxon>Octocorallia</taxon>
        <taxon>Malacalcyonacea</taxon>
        <taxon>Plexauridae</taxon>
        <taxon>Paramuricea</taxon>
    </lineage>
</organism>
<dbReference type="EMBL" id="CACRXK020022984">
    <property type="protein sequence ID" value="CAB4037357.1"/>
    <property type="molecule type" value="Genomic_DNA"/>
</dbReference>
<dbReference type="OrthoDB" id="10068926at2759"/>
<reference evidence="1" key="1">
    <citation type="submission" date="2020-04" db="EMBL/GenBank/DDBJ databases">
        <authorList>
            <person name="Alioto T."/>
            <person name="Alioto T."/>
            <person name="Gomez Garrido J."/>
        </authorList>
    </citation>
    <scope>NUCLEOTIDE SEQUENCE</scope>
    <source>
        <strain evidence="1">A484AB</strain>
    </source>
</reference>